<dbReference type="SUPFAM" id="SSF52540">
    <property type="entry name" value="P-loop containing nucleoside triphosphate hydrolases"/>
    <property type="match status" value="1"/>
</dbReference>
<keyword evidence="2" id="KW-0067">ATP-binding</keyword>
<dbReference type="PANTHER" id="PTHR10695:SF46">
    <property type="entry name" value="BIFUNCTIONAL COENZYME A SYNTHASE-RELATED"/>
    <property type="match status" value="1"/>
</dbReference>
<organism evidence="4 5">
    <name type="scientific">Symbiochloris irregularis</name>
    <dbReference type="NCBI Taxonomy" id="706552"/>
    <lineage>
        <taxon>Eukaryota</taxon>
        <taxon>Viridiplantae</taxon>
        <taxon>Chlorophyta</taxon>
        <taxon>core chlorophytes</taxon>
        <taxon>Trebouxiophyceae</taxon>
        <taxon>Trebouxiales</taxon>
        <taxon>Trebouxiaceae</taxon>
        <taxon>Symbiochloris</taxon>
    </lineage>
</organism>
<dbReference type="Proteomes" id="UP001465755">
    <property type="component" value="Unassembled WGS sequence"/>
</dbReference>
<comment type="caution">
    <text evidence="4">The sequence shown here is derived from an EMBL/GenBank/DDBJ whole genome shotgun (WGS) entry which is preliminary data.</text>
</comment>
<dbReference type="PANTHER" id="PTHR10695">
    <property type="entry name" value="DEPHOSPHO-COA KINASE-RELATED"/>
    <property type="match status" value="1"/>
</dbReference>
<evidence type="ECO:0000256" key="2">
    <source>
        <dbReference type="ARBA" id="ARBA00022840"/>
    </source>
</evidence>
<protein>
    <recommendedName>
        <fullName evidence="6">Dephospho-CoA kinase</fullName>
    </recommendedName>
</protein>
<evidence type="ECO:0000313" key="5">
    <source>
        <dbReference type="Proteomes" id="UP001465755"/>
    </source>
</evidence>
<keyword evidence="3" id="KW-1133">Transmembrane helix</keyword>
<feature type="transmembrane region" description="Helical" evidence="3">
    <location>
        <begin position="248"/>
        <end position="269"/>
    </location>
</feature>
<evidence type="ECO:0000256" key="1">
    <source>
        <dbReference type="ARBA" id="ARBA00022741"/>
    </source>
</evidence>
<keyword evidence="1" id="KW-0547">Nucleotide-binding</keyword>
<dbReference type="AlphaFoldDB" id="A0AAW1PIQ0"/>
<dbReference type="CDD" id="cd02022">
    <property type="entry name" value="DPCK"/>
    <property type="match status" value="1"/>
</dbReference>
<evidence type="ECO:0008006" key="6">
    <source>
        <dbReference type="Google" id="ProtNLM"/>
    </source>
</evidence>
<keyword evidence="3" id="KW-0472">Membrane</keyword>
<dbReference type="Gene3D" id="3.40.50.300">
    <property type="entry name" value="P-loop containing nucleotide triphosphate hydrolases"/>
    <property type="match status" value="1"/>
</dbReference>
<reference evidence="4 5" key="1">
    <citation type="journal article" date="2024" name="Nat. Commun.">
        <title>Phylogenomics reveals the evolutionary origins of lichenization in chlorophyte algae.</title>
        <authorList>
            <person name="Puginier C."/>
            <person name="Libourel C."/>
            <person name="Otte J."/>
            <person name="Skaloud P."/>
            <person name="Haon M."/>
            <person name="Grisel S."/>
            <person name="Petersen M."/>
            <person name="Berrin J.G."/>
            <person name="Delaux P.M."/>
            <person name="Dal Grande F."/>
            <person name="Keller J."/>
        </authorList>
    </citation>
    <scope>NUCLEOTIDE SEQUENCE [LARGE SCALE GENOMIC DNA]</scope>
    <source>
        <strain evidence="4 5">SAG 2036</strain>
    </source>
</reference>
<evidence type="ECO:0000313" key="4">
    <source>
        <dbReference type="EMBL" id="KAK9807934.1"/>
    </source>
</evidence>
<dbReference type="GO" id="GO:0005524">
    <property type="term" value="F:ATP binding"/>
    <property type="evidence" value="ECO:0007669"/>
    <property type="project" value="UniProtKB-KW"/>
</dbReference>
<proteinExistence type="inferred from homology"/>
<keyword evidence="3" id="KW-0812">Transmembrane</keyword>
<evidence type="ECO:0000256" key="3">
    <source>
        <dbReference type="SAM" id="Phobius"/>
    </source>
</evidence>
<keyword evidence="5" id="KW-1185">Reference proteome</keyword>
<dbReference type="PROSITE" id="PS51219">
    <property type="entry name" value="DPCK"/>
    <property type="match status" value="1"/>
</dbReference>
<sequence>MSRICKSFRSVKLSKPVAARQAVHFLVATRRSNLRFGQTDTGYRKQDLHVIGLSGGIATGKSIVTRNWRENGACVIDCDEIARHVLRKGSWTYRRVLRHFGRDILLPSGQIDRAKLSDIVFSNDEKRRKLNSITHSVVLVKIIWQLCMRWLAHDFVVIVDMPLLYETGMYRWTWPNVVVTCPEAMQIERMIVRDGCTAHQARLKSSAQMPMKHKESRATYVIDNGGSKASTYVQAATVLSTVRARAKWHGIFCSPLMAALCLVGCYLLFGRGSSG</sequence>
<dbReference type="Pfam" id="PF01121">
    <property type="entry name" value="CoaE"/>
    <property type="match status" value="1"/>
</dbReference>
<dbReference type="InterPro" id="IPR001977">
    <property type="entry name" value="Depp_CoAkinase"/>
</dbReference>
<dbReference type="HAMAP" id="MF_00376">
    <property type="entry name" value="Dephospho_CoA_kinase"/>
    <property type="match status" value="1"/>
</dbReference>
<dbReference type="GO" id="GO:0015937">
    <property type="term" value="P:coenzyme A biosynthetic process"/>
    <property type="evidence" value="ECO:0007669"/>
    <property type="project" value="InterPro"/>
</dbReference>
<name>A0AAW1PIQ0_9CHLO</name>
<dbReference type="EMBL" id="JALJOQ010000029">
    <property type="protein sequence ID" value="KAK9807934.1"/>
    <property type="molecule type" value="Genomic_DNA"/>
</dbReference>
<accession>A0AAW1PIQ0</accession>
<dbReference type="NCBIfam" id="TIGR00152">
    <property type="entry name" value="dephospho-CoA kinase"/>
    <property type="match status" value="1"/>
</dbReference>
<gene>
    <name evidence="4" type="ORF">WJX73_004333</name>
</gene>
<dbReference type="GO" id="GO:0004140">
    <property type="term" value="F:dephospho-CoA kinase activity"/>
    <property type="evidence" value="ECO:0007669"/>
    <property type="project" value="InterPro"/>
</dbReference>
<dbReference type="InterPro" id="IPR027417">
    <property type="entry name" value="P-loop_NTPase"/>
</dbReference>